<dbReference type="EMBL" id="JAIWYP010000003">
    <property type="protein sequence ID" value="KAH3854597.1"/>
    <property type="molecule type" value="Genomic_DNA"/>
</dbReference>
<reference evidence="1" key="1">
    <citation type="journal article" date="2019" name="bioRxiv">
        <title>The Genome of the Zebra Mussel, Dreissena polymorpha: A Resource for Invasive Species Research.</title>
        <authorList>
            <person name="McCartney M.A."/>
            <person name="Auch B."/>
            <person name="Kono T."/>
            <person name="Mallez S."/>
            <person name="Zhang Y."/>
            <person name="Obille A."/>
            <person name="Becker A."/>
            <person name="Abrahante J.E."/>
            <person name="Garbe J."/>
            <person name="Badalamenti J.P."/>
            <person name="Herman A."/>
            <person name="Mangelson H."/>
            <person name="Liachko I."/>
            <person name="Sullivan S."/>
            <person name="Sone E.D."/>
            <person name="Koren S."/>
            <person name="Silverstein K.A.T."/>
            <person name="Beckman K.B."/>
            <person name="Gohl D.M."/>
        </authorList>
    </citation>
    <scope>NUCLEOTIDE SEQUENCE</scope>
    <source>
        <strain evidence="1">Duluth1</strain>
        <tissue evidence="1">Whole animal</tissue>
    </source>
</reference>
<accession>A0A9D4R5F9</accession>
<name>A0A9D4R5F9_DREPO</name>
<dbReference type="Proteomes" id="UP000828390">
    <property type="component" value="Unassembled WGS sequence"/>
</dbReference>
<proteinExistence type="predicted"/>
<dbReference type="AlphaFoldDB" id="A0A9D4R5F9"/>
<evidence type="ECO:0000313" key="1">
    <source>
        <dbReference type="EMBL" id="KAH3854597.1"/>
    </source>
</evidence>
<organism evidence="1 2">
    <name type="scientific">Dreissena polymorpha</name>
    <name type="common">Zebra mussel</name>
    <name type="synonym">Mytilus polymorpha</name>
    <dbReference type="NCBI Taxonomy" id="45954"/>
    <lineage>
        <taxon>Eukaryota</taxon>
        <taxon>Metazoa</taxon>
        <taxon>Spiralia</taxon>
        <taxon>Lophotrochozoa</taxon>
        <taxon>Mollusca</taxon>
        <taxon>Bivalvia</taxon>
        <taxon>Autobranchia</taxon>
        <taxon>Heteroconchia</taxon>
        <taxon>Euheterodonta</taxon>
        <taxon>Imparidentia</taxon>
        <taxon>Neoheterodontei</taxon>
        <taxon>Myida</taxon>
        <taxon>Dreissenoidea</taxon>
        <taxon>Dreissenidae</taxon>
        <taxon>Dreissena</taxon>
    </lineage>
</organism>
<sequence>MTLFCPDLTATIVFPCRLPCLENFRVSPTWYWTASDSMGKQWRYWTCNFQIL</sequence>
<evidence type="ECO:0000313" key="2">
    <source>
        <dbReference type="Proteomes" id="UP000828390"/>
    </source>
</evidence>
<gene>
    <name evidence="1" type="ORF">DPMN_097142</name>
</gene>
<keyword evidence="2" id="KW-1185">Reference proteome</keyword>
<protein>
    <submittedName>
        <fullName evidence="1">Uncharacterized protein</fullName>
    </submittedName>
</protein>
<comment type="caution">
    <text evidence="1">The sequence shown here is derived from an EMBL/GenBank/DDBJ whole genome shotgun (WGS) entry which is preliminary data.</text>
</comment>
<reference evidence="1" key="2">
    <citation type="submission" date="2020-11" db="EMBL/GenBank/DDBJ databases">
        <authorList>
            <person name="McCartney M.A."/>
            <person name="Auch B."/>
            <person name="Kono T."/>
            <person name="Mallez S."/>
            <person name="Becker A."/>
            <person name="Gohl D.M."/>
            <person name="Silverstein K.A.T."/>
            <person name="Koren S."/>
            <person name="Bechman K.B."/>
            <person name="Herman A."/>
            <person name="Abrahante J.E."/>
            <person name="Garbe J."/>
        </authorList>
    </citation>
    <scope>NUCLEOTIDE SEQUENCE</scope>
    <source>
        <strain evidence="1">Duluth1</strain>
        <tissue evidence="1">Whole animal</tissue>
    </source>
</reference>